<evidence type="ECO:0000313" key="2">
    <source>
        <dbReference type="EMBL" id="GFO21752.1"/>
    </source>
</evidence>
<dbReference type="Proteomes" id="UP000735302">
    <property type="component" value="Unassembled WGS sequence"/>
</dbReference>
<keyword evidence="1" id="KW-0472">Membrane</keyword>
<protein>
    <submittedName>
        <fullName evidence="2">Uncharacterized protein</fullName>
    </submittedName>
</protein>
<evidence type="ECO:0000313" key="3">
    <source>
        <dbReference type="Proteomes" id="UP000735302"/>
    </source>
</evidence>
<proteinExistence type="predicted"/>
<keyword evidence="1" id="KW-1133">Transmembrane helix</keyword>
<dbReference type="AlphaFoldDB" id="A0AAV4BRZ4"/>
<sequence length="157" mass="16818">MISIFSGGSNKSNISYGKCVDHGGDNYSNGDSGGGGKNVIVMVMLMAIVMVAIYGGGWMDNGTDSVMVVVMITSRLREKTSVAQACRCKRIPVLEDQKYEIKKSAKEQKASLTMVRAVGDLVNSKSALRSAGILLSWVRASPPLRWRDKGPGSLKSS</sequence>
<comment type="caution">
    <text evidence="2">The sequence shown here is derived from an EMBL/GenBank/DDBJ whole genome shotgun (WGS) entry which is preliminary data.</text>
</comment>
<reference evidence="2 3" key="1">
    <citation type="journal article" date="2021" name="Elife">
        <title>Chloroplast acquisition without the gene transfer in kleptoplastic sea slugs, Plakobranchus ocellatus.</title>
        <authorList>
            <person name="Maeda T."/>
            <person name="Takahashi S."/>
            <person name="Yoshida T."/>
            <person name="Shimamura S."/>
            <person name="Takaki Y."/>
            <person name="Nagai Y."/>
            <person name="Toyoda A."/>
            <person name="Suzuki Y."/>
            <person name="Arimoto A."/>
            <person name="Ishii H."/>
            <person name="Satoh N."/>
            <person name="Nishiyama T."/>
            <person name="Hasebe M."/>
            <person name="Maruyama T."/>
            <person name="Minagawa J."/>
            <person name="Obokata J."/>
            <person name="Shigenobu S."/>
        </authorList>
    </citation>
    <scope>NUCLEOTIDE SEQUENCE [LARGE SCALE GENOMIC DNA]</scope>
</reference>
<name>A0AAV4BRZ4_9GAST</name>
<organism evidence="2 3">
    <name type="scientific">Plakobranchus ocellatus</name>
    <dbReference type="NCBI Taxonomy" id="259542"/>
    <lineage>
        <taxon>Eukaryota</taxon>
        <taxon>Metazoa</taxon>
        <taxon>Spiralia</taxon>
        <taxon>Lophotrochozoa</taxon>
        <taxon>Mollusca</taxon>
        <taxon>Gastropoda</taxon>
        <taxon>Heterobranchia</taxon>
        <taxon>Euthyneura</taxon>
        <taxon>Panpulmonata</taxon>
        <taxon>Sacoglossa</taxon>
        <taxon>Placobranchoidea</taxon>
        <taxon>Plakobranchidae</taxon>
        <taxon>Plakobranchus</taxon>
    </lineage>
</organism>
<gene>
    <name evidence="2" type="ORF">PoB_004825700</name>
</gene>
<keyword evidence="1" id="KW-0812">Transmembrane</keyword>
<keyword evidence="3" id="KW-1185">Reference proteome</keyword>
<feature type="transmembrane region" description="Helical" evidence="1">
    <location>
        <begin position="39"/>
        <end position="57"/>
    </location>
</feature>
<evidence type="ECO:0000256" key="1">
    <source>
        <dbReference type="SAM" id="Phobius"/>
    </source>
</evidence>
<dbReference type="EMBL" id="BLXT01005284">
    <property type="protein sequence ID" value="GFO21752.1"/>
    <property type="molecule type" value="Genomic_DNA"/>
</dbReference>
<accession>A0AAV4BRZ4</accession>